<dbReference type="RefSeq" id="XP_024676936.1">
    <property type="nucleotide sequence ID" value="XM_024830519.1"/>
</dbReference>
<evidence type="ECO:0000259" key="4">
    <source>
        <dbReference type="Pfam" id="PF20684"/>
    </source>
</evidence>
<dbReference type="Gene3D" id="1.20.1250.20">
    <property type="entry name" value="MFS general substrate transporter like domains"/>
    <property type="match status" value="2"/>
</dbReference>
<feature type="transmembrane region" description="Helical" evidence="3">
    <location>
        <begin position="91"/>
        <end position="111"/>
    </location>
</feature>
<feature type="transmembrane region" description="Helical" evidence="3">
    <location>
        <begin position="756"/>
        <end position="775"/>
    </location>
</feature>
<evidence type="ECO:0000256" key="2">
    <source>
        <dbReference type="ARBA" id="ARBA00022475"/>
    </source>
</evidence>
<keyword evidence="3" id="KW-0812">Transmembrane</keyword>
<accession>A0A2I1BSS3</accession>
<feature type="transmembrane region" description="Helical" evidence="3">
    <location>
        <begin position="422"/>
        <end position="444"/>
    </location>
</feature>
<feature type="transmembrane region" description="Helical" evidence="3">
    <location>
        <begin position="201"/>
        <end position="223"/>
    </location>
</feature>
<dbReference type="EMBL" id="MSZS01000017">
    <property type="protein sequence ID" value="PKX88341.1"/>
    <property type="molecule type" value="Genomic_DNA"/>
</dbReference>
<feature type="transmembrane region" description="Helical" evidence="3">
    <location>
        <begin position="162"/>
        <end position="189"/>
    </location>
</feature>
<dbReference type="VEuPathDB" id="FungiDB:P174DRAFT_465237"/>
<feature type="transmembrane region" description="Helical" evidence="3">
    <location>
        <begin position="696"/>
        <end position="715"/>
    </location>
</feature>
<dbReference type="Pfam" id="PF07690">
    <property type="entry name" value="MFS_1"/>
    <property type="match status" value="1"/>
</dbReference>
<dbReference type="InterPro" id="IPR011701">
    <property type="entry name" value="MFS"/>
</dbReference>
<protein>
    <submittedName>
        <fullName evidence="5">MFS transporter</fullName>
    </submittedName>
</protein>
<dbReference type="SUPFAM" id="SSF103473">
    <property type="entry name" value="MFS general substrate transporter"/>
    <property type="match status" value="1"/>
</dbReference>
<keyword evidence="6" id="KW-1185">Reference proteome</keyword>
<dbReference type="InterPro" id="IPR036259">
    <property type="entry name" value="MFS_trans_sf"/>
</dbReference>
<evidence type="ECO:0000256" key="1">
    <source>
        <dbReference type="ARBA" id="ARBA00004429"/>
    </source>
</evidence>
<dbReference type="Proteomes" id="UP000234474">
    <property type="component" value="Unassembled WGS sequence"/>
</dbReference>
<keyword evidence="2" id="KW-1003">Cell membrane</keyword>
<dbReference type="PANTHER" id="PTHR43702:SF13">
    <property type="entry name" value="MONOSACCHARIDE TRANSPORTER, PUTATIVE (AFU_ORTHOLOGUE AFUA_4G06630)-RELATED"/>
    <property type="match status" value="1"/>
</dbReference>
<dbReference type="GO" id="GO:0022857">
    <property type="term" value="F:transmembrane transporter activity"/>
    <property type="evidence" value="ECO:0007669"/>
    <property type="project" value="InterPro"/>
</dbReference>
<evidence type="ECO:0000256" key="3">
    <source>
        <dbReference type="SAM" id="Phobius"/>
    </source>
</evidence>
<feature type="transmembrane region" description="Helical" evidence="3">
    <location>
        <begin position="6"/>
        <end position="29"/>
    </location>
</feature>
<feature type="transmembrane region" description="Helical" evidence="3">
    <location>
        <begin position="451"/>
        <end position="468"/>
    </location>
</feature>
<dbReference type="GeneID" id="36537845"/>
<dbReference type="Pfam" id="PF20684">
    <property type="entry name" value="Fung_rhodopsin"/>
    <property type="match status" value="1"/>
</dbReference>
<comment type="caution">
    <text evidence="5">The sequence shown here is derived from an EMBL/GenBank/DDBJ whole genome shotgun (WGS) entry which is preliminary data.</text>
</comment>
<sequence length="814" mass="88535">MLKEPRLAVLVVSATIFALATTFVALRFYSKIMIVKKFRHHDYWSLLAWSIDFAFSFSLFYATAKGLGLPAADIKPENRGSITRATFTFTVLYNPALMTVKTSILVFYLTFARGEKLFRLGTYLTLFVVNVSGLALTFLTIFQCRPVGSVLLPTLPATASCTSVITLYLSSAPVNIITDIAILFLPMPILTKMHLPRRQKYILIITFGFGFFVTVVDVIRIAYLQEAVTETRLTSQSRPIHSGSLISISSSAALSFMWSVVEVNMSVICTNVPLLKPLIARIMPRMIGVSGKRHGRTAGAGNPPREIQGIGPSTNISLSAIDPVNHSGSRCDHPGSSDEDVDDDNLALSGVQSAEFQPGVAFVEFLRLKRPKNMLKLNNRESLAPIALVTLVFWLWGFSYGLLGNLSNHLQAVLGLDTWESLGIHAAYFSGYLVSPVTLGRWVLKGWGYKATLITGLSVYACGTLIFWPSAVLSSFPAFIVSNFIVGSGLGVLETAANSFIALCGPQENAEIRLNISQGIQAIASVVSPLLSEEVLFKNVTNVSALINAQWTYLSIAFFDLLLAAALYYLPIPEAPDDDLEQIAIRCRGDGSSKMLGVPVIWLTLSLGVGSLYLYVAGQEVLATSFESLVTASNLRSNLTAFDYVTIGHTVFAVGRFLTALALWFLNPRWVLMIAYAGMVIFSTLCLKTSGLTAVAMGLLIYLFESGAFSTLFAICLRGMGKHTKTAASLLASAIGGGAFLPFVQRAVSTSYGVSYSYSVLVAIFSTGAIFPLYLNLAPAAKRQVDPVAHTYEDSQLQVLCYKTKVILVVMRME</sequence>
<dbReference type="STRING" id="1392255.A0A2I1BSS3"/>
<proteinExistence type="predicted"/>
<keyword evidence="3" id="KW-1133">Transmembrane helix</keyword>
<keyword evidence="3" id="KW-0472">Membrane</keyword>
<reference evidence="6" key="1">
    <citation type="journal article" date="2018" name="Proc. Natl. Acad. Sci. U.S.A.">
        <title>Linking secondary metabolites to gene clusters through genome sequencing of six diverse Aspergillus species.</title>
        <authorList>
            <person name="Kaerboelling I."/>
            <person name="Vesth T.C."/>
            <person name="Frisvad J.C."/>
            <person name="Nybo J.L."/>
            <person name="Theobald S."/>
            <person name="Kuo A."/>
            <person name="Bowyer P."/>
            <person name="Matsuda Y."/>
            <person name="Mondo S."/>
            <person name="Lyhne E.K."/>
            <person name="Kogle M.E."/>
            <person name="Clum A."/>
            <person name="Lipzen A."/>
            <person name="Salamov A."/>
            <person name="Ngan C.Y."/>
            <person name="Daum C."/>
            <person name="Chiniquy J."/>
            <person name="Barry K."/>
            <person name="LaButti K."/>
            <person name="Haridas S."/>
            <person name="Simmons B.A."/>
            <person name="Magnuson J.K."/>
            <person name="Mortensen U.H."/>
            <person name="Larsen T.O."/>
            <person name="Grigoriev I.V."/>
            <person name="Baker S.E."/>
            <person name="Andersen M.R."/>
        </authorList>
    </citation>
    <scope>NUCLEOTIDE SEQUENCE [LARGE SCALE GENOMIC DNA]</scope>
    <source>
        <strain evidence="6">IBT 16806</strain>
    </source>
</reference>
<comment type="subcellular location">
    <subcellularLocation>
        <location evidence="1">Cell inner membrane</location>
        <topology evidence="1">Multi-pass membrane protein</topology>
    </subcellularLocation>
</comment>
<dbReference type="OMA" id="AFMWSAV"/>
<feature type="transmembrane region" description="Helical" evidence="3">
    <location>
        <begin position="596"/>
        <end position="616"/>
    </location>
</feature>
<feature type="transmembrane region" description="Helical" evidence="3">
    <location>
        <begin position="551"/>
        <end position="570"/>
    </location>
</feature>
<dbReference type="InterPro" id="IPR050375">
    <property type="entry name" value="MFS_TsgA-like"/>
</dbReference>
<gene>
    <name evidence="5" type="ORF">P174DRAFT_465237</name>
</gene>
<dbReference type="OrthoDB" id="546893at2759"/>
<evidence type="ECO:0000313" key="6">
    <source>
        <dbReference type="Proteomes" id="UP000234474"/>
    </source>
</evidence>
<feature type="transmembrane region" description="Helical" evidence="3">
    <location>
        <begin position="123"/>
        <end position="142"/>
    </location>
</feature>
<dbReference type="AlphaFoldDB" id="A0A2I1BSS3"/>
<feature type="transmembrane region" description="Helical" evidence="3">
    <location>
        <begin position="41"/>
        <end position="62"/>
    </location>
</feature>
<feature type="domain" description="Rhodopsin" evidence="4">
    <location>
        <begin position="26"/>
        <end position="281"/>
    </location>
</feature>
<feature type="transmembrane region" description="Helical" evidence="3">
    <location>
        <begin position="382"/>
        <end position="402"/>
    </location>
</feature>
<dbReference type="InterPro" id="IPR049326">
    <property type="entry name" value="Rhodopsin_dom_fungi"/>
</dbReference>
<name>A0A2I1BSS3_ASPN1</name>
<dbReference type="GO" id="GO:0005886">
    <property type="term" value="C:plasma membrane"/>
    <property type="evidence" value="ECO:0007669"/>
    <property type="project" value="UniProtKB-SubCell"/>
</dbReference>
<organism evidence="5 6">
    <name type="scientific">Aspergillus novofumigatus (strain IBT 16806)</name>
    <dbReference type="NCBI Taxonomy" id="1392255"/>
    <lineage>
        <taxon>Eukaryota</taxon>
        <taxon>Fungi</taxon>
        <taxon>Dikarya</taxon>
        <taxon>Ascomycota</taxon>
        <taxon>Pezizomycotina</taxon>
        <taxon>Eurotiomycetes</taxon>
        <taxon>Eurotiomycetidae</taxon>
        <taxon>Eurotiales</taxon>
        <taxon>Aspergillaceae</taxon>
        <taxon>Aspergillus</taxon>
        <taxon>Aspergillus subgen. Fumigati</taxon>
    </lineage>
</organism>
<feature type="transmembrane region" description="Helical" evidence="3">
    <location>
        <begin position="727"/>
        <end position="744"/>
    </location>
</feature>
<evidence type="ECO:0000313" key="5">
    <source>
        <dbReference type="EMBL" id="PKX88341.1"/>
    </source>
</evidence>
<dbReference type="PANTHER" id="PTHR43702">
    <property type="entry name" value="L-FUCOSE-PROTON SYMPORTER"/>
    <property type="match status" value="1"/>
</dbReference>